<protein>
    <submittedName>
        <fullName evidence="1">Uncharacterized protein</fullName>
    </submittedName>
</protein>
<dbReference type="STRING" id="169679.CSACC_27970"/>
<comment type="caution">
    <text evidence="1">The sequence shown here is derived from an EMBL/GenBank/DDBJ whole genome shotgun (WGS) entry which is preliminary data.</text>
</comment>
<name>A0A1S8MYL0_CLOSA</name>
<dbReference type="RefSeq" id="WP_077866618.1">
    <property type="nucleotide sequence ID" value="NZ_LZYZ01000007.1"/>
</dbReference>
<dbReference type="AlphaFoldDB" id="A0A1S8MYL0"/>
<accession>A0A1S8MYL0</accession>
<organism evidence="1 2">
    <name type="scientific">Clostridium saccharobutylicum</name>
    <dbReference type="NCBI Taxonomy" id="169679"/>
    <lineage>
        <taxon>Bacteria</taxon>
        <taxon>Bacillati</taxon>
        <taxon>Bacillota</taxon>
        <taxon>Clostridia</taxon>
        <taxon>Eubacteriales</taxon>
        <taxon>Clostridiaceae</taxon>
        <taxon>Clostridium</taxon>
    </lineage>
</organism>
<proteinExistence type="predicted"/>
<evidence type="ECO:0000313" key="1">
    <source>
        <dbReference type="EMBL" id="OOM09299.1"/>
    </source>
</evidence>
<dbReference type="EMBL" id="LZYZ01000007">
    <property type="protein sequence ID" value="OOM09299.1"/>
    <property type="molecule type" value="Genomic_DNA"/>
</dbReference>
<reference evidence="1 2" key="1">
    <citation type="submission" date="2016-05" db="EMBL/GenBank/DDBJ databases">
        <title>Microbial solvent formation.</title>
        <authorList>
            <person name="Poehlein A."/>
            <person name="Montoya Solano J.D."/>
            <person name="Flitsch S."/>
            <person name="Krabben P."/>
            <person name="Duerre P."/>
            <person name="Daniel R."/>
        </authorList>
    </citation>
    <scope>NUCLEOTIDE SEQUENCE [LARGE SCALE GENOMIC DNA]</scope>
    <source>
        <strain evidence="1 2">L1-8</strain>
    </source>
</reference>
<dbReference type="Proteomes" id="UP000191154">
    <property type="component" value="Unassembled WGS sequence"/>
</dbReference>
<evidence type="ECO:0000313" key="2">
    <source>
        <dbReference type="Proteomes" id="UP000191154"/>
    </source>
</evidence>
<gene>
    <name evidence="1" type="ORF">CLOSAC_35800</name>
</gene>
<sequence length="97" mass="11574">MKDIFTIDEMITIVMAIVDNLEFKELYGFYEDQEINLPRPLNEKIESLNQCEYQNFMEKMTEIAEEVMPIKSGELNELNRCHEEIIFLINKYYKVVG</sequence>